<dbReference type="PANTHER" id="PTHR43744">
    <property type="entry name" value="ABC TRANSPORTER PERMEASE PROTEIN MG189-RELATED-RELATED"/>
    <property type="match status" value="1"/>
</dbReference>
<evidence type="ECO:0000313" key="10">
    <source>
        <dbReference type="Proteomes" id="UP000245921"/>
    </source>
</evidence>
<dbReference type="GO" id="GO:0005886">
    <property type="term" value="C:plasma membrane"/>
    <property type="evidence" value="ECO:0007669"/>
    <property type="project" value="UniProtKB-SubCell"/>
</dbReference>
<keyword evidence="6 7" id="KW-0472">Membrane</keyword>
<comment type="caution">
    <text evidence="9">The sequence shown here is derived from an EMBL/GenBank/DDBJ whole genome shotgun (WGS) entry which is preliminary data.</text>
</comment>
<keyword evidence="3" id="KW-1003">Cell membrane</keyword>
<sequence length="273" mass="31463">MKSKINSIIIHIIMISLALIWIYPYAWLFISSVKPADQIYDNFIPTKFTLEHYKFILNSAEKMDRPFIRGFFNSLFVSLTVTLIVIFTSALISYALTKLQFKGRKQIINFIIFQMVFPSFMFTIPMYILIRNLGLVDTYTSLIVPSMISGWGIFMMQQSFKTTPNDYIEAAKLDGAKDLWIIFKVMMPLNKSAISIVGLFTFIGIWDNFMWPLIVMKDYNKMPLSVLLASFNTQYGAYLGPVLAGSVIQTLPMVIIFILFRKYYLEGISISLK</sequence>
<reference evidence="9 10" key="1">
    <citation type="submission" date="2018-05" db="EMBL/GenBank/DDBJ databases">
        <title>Genomic Encyclopedia of Type Strains, Phase IV (KMG-IV): sequencing the most valuable type-strain genomes for metagenomic binning, comparative biology and taxonomic classification.</title>
        <authorList>
            <person name="Goeker M."/>
        </authorList>
    </citation>
    <scope>NUCLEOTIDE SEQUENCE [LARGE SCALE GENOMIC DNA]</scope>
    <source>
        <strain evidence="9 10">DSM 24906</strain>
    </source>
</reference>
<gene>
    <name evidence="9" type="ORF">C7380_12013</name>
</gene>
<evidence type="ECO:0000256" key="1">
    <source>
        <dbReference type="ARBA" id="ARBA00004651"/>
    </source>
</evidence>
<dbReference type="EMBL" id="QGGI01000020">
    <property type="protein sequence ID" value="PWJ88075.1"/>
    <property type="molecule type" value="Genomic_DNA"/>
</dbReference>
<keyword evidence="4 7" id="KW-0812">Transmembrane</keyword>
<comment type="subcellular location">
    <subcellularLocation>
        <location evidence="1 7">Cell membrane</location>
        <topology evidence="1 7">Multi-pass membrane protein</topology>
    </subcellularLocation>
</comment>
<dbReference type="PANTHER" id="PTHR43744:SF12">
    <property type="entry name" value="ABC TRANSPORTER PERMEASE PROTEIN MG189-RELATED"/>
    <property type="match status" value="1"/>
</dbReference>
<keyword evidence="10" id="KW-1185">Reference proteome</keyword>
<name>A0AA45C562_9BACT</name>
<protein>
    <submittedName>
        <fullName evidence="9">Carbohydrate ABC transporter membrane protein 2 (CUT1 family)</fullName>
    </submittedName>
</protein>
<dbReference type="InterPro" id="IPR000515">
    <property type="entry name" value="MetI-like"/>
</dbReference>
<comment type="similarity">
    <text evidence="7">Belongs to the binding-protein-dependent transport system permease family.</text>
</comment>
<evidence type="ECO:0000256" key="6">
    <source>
        <dbReference type="ARBA" id="ARBA00023136"/>
    </source>
</evidence>
<evidence type="ECO:0000256" key="5">
    <source>
        <dbReference type="ARBA" id="ARBA00022989"/>
    </source>
</evidence>
<organism evidence="9 10">
    <name type="scientific">Oceanotoga teriensis</name>
    <dbReference type="NCBI Taxonomy" id="515440"/>
    <lineage>
        <taxon>Bacteria</taxon>
        <taxon>Thermotogati</taxon>
        <taxon>Thermotogota</taxon>
        <taxon>Thermotogae</taxon>
        <taxon>Petrotogales</taxon>
        <taxon>Petrotogaceae</taxon>
        <taxon>Oceanotoga</taxon>
    </lineage>
</organism>
<dbReference type="Gene3D" id="1.10.3720.10">
    <property type="entry name" value="MetI-like"/>
    <property type="match status" value="1"/>
</dbReference>
<dbReference type="PROSITE" id="PS50928">
    <property type="entry name" value="ABC_TM1"/>
    <property type="match status" value="1"/>
</dbReference>
<dbReference type="AlphaFoldDB" id="A0AA45C562"/>
<evidence type="ECO:0000313" key="9">
    <source>
        <dbReference type="EMBL" id="PWJ88075.1"/>
    </source>
</evidence>
<feature type="domain" description="ABC transmembrane type-1" evidence="8">
    <location>
        <begin position="71"/>
        <end position="260"/>
    </location>
</feature>
<dbReference type="GO" id="GO:0055085">
    <property type="term" value="P:transmembrane transport"/>
    <property type="evidence" value="ECO:0007669"/>
    <property type="project" value="InterPro"/>
</dbReference>
<dbReference type="Proteomes" id="UP000245921">
    <property type="component" value="Unassembled WGS sequence"/>
</dbReference>
<keyword evidence="5 7" id="KW-1133">Transmembrane helix</keyword>
<feature type="transmembrane region" description="Helical" evidence="7">
    <location>
        <begin position="7"/>
        <end position="30"/>
    </location>
</feature>
<feature type="transmembrane region" description="Helical" evidence="7">
    <location>
        <begin position="193"/>
        <end position="215"/>
    </location>
</feature>
<evidence type="ECO:0000259" key="8">
    <source>
        <dbReference type="PROSITE" id="PS50928"/>
    </source>
</evidence>
<feature type="transmembrane region" description="Helical" evidence="7">
    <location>
        <begin position="235"/>
        <end position="260"/>
    </location>
</feature>
<evidence type="ECO:0000256" key="7">
    <source>
        <dbReference type="RuleBase" id="RU363032"/>
    </source>
</evidence>
<feature type="transmembrane region" description="Helical" evidence="7">
    <location>
        <begin position="108"/>
        <end position="130"/>
    </location>
</feature>
<accession>A0AA45C562</accession>
<proteinExistence type="inferred from homology"/>
<dbReference type="Pfam" id="PF00528">
    <property type="entry name" value="BPD_transp_1"/>
    <property type="match status" value="1"/>
</dbReference>
<feature type="transmembrane region" description="Helical" evidence="7">
    <location>
        <begin position="136"/>
        <end position="154"/>
    </location>
</feature>
<evidence type="ECO:0000256" key="2">
    <source>
        <dbReference type="ARBA" id="ARBA00022448"/>
    </source>
</evidence>
<evidence type="ECO:0000256" key="4">
    <source>
        <dbReference type="ARBA" id="ARBA00022692"/>
    </source>
</evidence>
<dbReference type="CDD" id="cd06261">
    <property type="entry name" value="TM_PBP2"/>
    <property type="match status" value="1"/>
</dbReference>
<feature type="transmembrane region" description="Helical" evidence="7">
    <location>
        <begin position="71"/>
        <end position="96"/>
    </location>
</feature>
<keyword evidence="2 7" id="KW-0813">Transport</keyword>
<dbReference type="SUPFAM" id="SSF161098">
    <property type="entry name" value="MetI-like"/>
    <property type="match status" value="1"/>
</dbReference>
<dbReference type="RefSeq" id="WP_109605999.1">
    <property type="nucleotide sequence ID" value="NZ_QGGI01000020.1"/>
</dbReference>
<dbReference type="InterPro" id="IPR035906">
    <property type="entry name" value="MetI-like_sf"/>
</dbReference>
<evidence type="ECO:0000256" key="3">
    <source>
        <dbReference type="ARBA" id="ARBA00022475"/>
    </source>
</evidence>